<dbReference type="SUPFAM" id="SSF75169">
    <property type="entry name" value="DsrEFH-like"/>
    <property type="match status" value="1"/>
</dbReference>
<dbReference type="EMBL" id="JALJYF010000001">
    <property type="protein sequence ID" value="MCP1727038.1"/>
    <property type="molecule type" value="Genomic_DNA"/>
</dbReference>
<proteinExistence type="predicted"/>
<gene>
    <name evidence="2" type="ORF">J2T60_001003</name>
</gene>
<dbReference type="RefSeq" id="WP_253446279.1">
    <property type="nucleotide sequence ID" value="NZ_JALJYF010000001.1"/>
</dbReference>
<name>A0ABT1G9N9_9GAMM</name>
<dbReference type="Proteomes" id="UP001523550">
    <property type="component" value="Unassembled WGS sequence"/>
</dbReference>
<comment type="caution">
    <text evidence="2">The sequence shown here is derived from an EMBL/GenBank/DDBJ whole genome shotgun (WGS) entry which is preliminary data.</text>
</comment>
<organism evidence="2 3">
    <name type="scientific">Natronospira proteinivora</name>
    <dbReference type="NCBI Taxonomy" id="1807133"/>
    <lineage>
        <taxon>Bacteria</taxon>
        <taxon>Pseudomonadati</taxon>
        <taxon>Pseudomonadota</taxon>
        <taxon>Gammaproteobacteria</taxon>
        <taxon>Natronospirales</taxon>
        <taxon>Natronospiraceae</taxon>
        <taxon>Natronospira</taxon>
    </lineage>
</organism>
<feature type="chain" id="PRO_5045484377" evidence="1">
    <location>
        <begin position="26"/>
        <end position="158"/>
    </location>
</feature>
<evidence type="ECO:0000256" key="1">
    <source>
        <dbReference type="SAM" id="SignalP"/>
    </source>
</evidence>
<feature type="signal peptide" evidence="1">
    <location>
        <begin position="1"/>
        <end position="25"/>
    </location>
</feature>
<dbReference type="InterPro" id="IPR027396">
    <property type="entry name" value="DsrEFH-like"/>
</dbReference>
<reference evidence="2 3" key="1">
    <citation type="submission" date="2022-03" db="EMBL/GenBank/DDBJ databases">
        <title>Genomic Encyclopedia of Type Strains, Phase III (KMG-III): the genomes of soil and plant-associated and newly described type strains.</title>
        <authorList>
            <person name="Whitman W."/>
        </authorList>
    </citation>
    <scope>NUCLEOTIDE SEQUENCE [LARGE SCALE GENOMIC DNA]</scope>
    <source>
        <strain evidence="2 3">BSker1</strain>
    </source>
</reference>
<sequence length="158" mass="17045">MKTSTIRIISSLALSLVLSLSAVQAGENQGHKKGRHMDGSQKELFVTVTSDDNMTQGMALVLANQSLDQGADVRILLCGPGGRLAIEGETGEALAPRDVTPQQLLQRLMDEGAKVEVCAIFLPNTDYGEDQLLEGIGSANPTDVAEHMLKRHVHFFTF</sequence>
<evidence type="ECO:0000313" key="3">
    <source>
        <dbReference type="Proteomes" id="UP001523550"/>
    </source>
</evidence>
<protein>
    <submittedName>
        <fullName evidence="2">Peroxiredoxin</fullName>
    </submittedName>
</protein>
<keyword evidence="3" id="KW-1185">Reference proteome</keyword>
<keyword evidence="1" id="KW-0732">Signal</keyword>
<accession>A0ABT1G9N9</accession>
<dbReference type="Gene3D" id="3.40.1260.10">
    <property type="entry name" value="DsrEFH-like"/>
    <property type="match status" value="1"/>
</dbReference>
<evidence type="ECO:0000313" key="2">
    <source>
        <dbReference type="EMBL" id="MCP1727038.1"/>
    </source>
</evidence>